<dbReference type="AlphaFoldDB" id="A0A368KIS1"/>
<dbReference type="Proteomes" id="UP000253562">
    <property type="component" value="Unassembled WGS sequence"/>
</dbReference>
<dbReference type="RefSeq" id="WP_114373162.1">
    <property type="nucleotide sequence ID" value="NZ_QPEX01000046.1"/>
</dbReference>
<gene>
    <name evidence="1" type="ORF">DTL42_24205</name>
</gene>
<dbReference type="OrthoDB" id="255440at2"/>
<organism evidence="1 2">
    <name type="scientific">Bremerella cremea</name>
    <dbReference type="NCBI Taxonomy" id="1031537"/>
    <lineage>
        <taxon>Bacteria</taxon>
        <taxon>Pseudomonadati</taxon>
        <taxon>Planctomycetota</taxon>
        <taxon>Planctomycetia</taxon>
        <taxon>Pirellulales</taxon>
        <taxon>Pirellulaceae</taxon>
        <taxon>Bremerella</taxon>
    </lineage>
</organism>
<dbReference type="EMBL" id="QPEX01000046">
    <property type="protein sequence ID" value="RCS40481.1"/>
    <property type="molecule type" value="Genomic_DNA"/>
</dbReference>
<comment type="caution">
    <text evidence="1">The sequence shown here is derived from an EMBL/GenBank/DDBJ whole genome shotgun (WGS) entry which is preliminary data.</text>
</comment>
<reference evidence="1 2" key="1">
    <citation type="submission" date="2018-07" db="EMBL/GenBank/DDBJ databases">
        <title>Comparative genomes isolates from brazilian mangrove.</title>
        <authorList>
            <person name="De Araujo J.E."/>
            <person name="Taketani R.G."/>
            <person name="Silva M.C.P."/>
            <person name="Lourenco M.V."/>
            <person name="Oliveira V.M."/>
            <person name="Andreote F.D."/>
        </authorList>
    </citation>
    <scope>NUCLEOTIDE SEQUENCE [LARGE SCALE GENOMIC DNA]</scope>
    <source>
        <strain evidence="1 2">HEX PRIS-MGV</strain>
    </source>
</reference>
<sequence>MTGQVSGIRYQRIRAPRGHGESLVVPCPVLPGTLVESNRQGLDHATTSVARGTTLGALREEVRGQLLQRARDYTQQYREIEPTADPTAPLILSGHQPALYHPGVWFKNFLIDRIATKVSGTAINVIIDNDVAPAPSISALQGTPDDPQPARIAYDEPGPRLPWEMTKIESLDTLLSFAERVQATFKTFVSEPLLASFWPEVLSAVEAGKPLGLAFSQARNRLEADCGLKVLDIPLSQLCQTDGFWRMFVGIVEEAERYREIYNACVDNYRAVHGIRSSSHPVPNLGADESWTEVPFWVWTAENPRRRPLWIAHTENGIRLTDRAAWQAELSGRTDWVSQLHLLSDQGVCVRPRALATTTILRLAASDLFVHGIGGAKYDQVTNEIIRQFYGVQPPQYVTATASALLPMSRPEEAEDELFAIERKLRDVTFNPDRAVENQAIDDPQWKRLLQQKSDLLRNVPALSEKSLWHQQLQKVNDQLRELITEPVARLRIERDRLFRQQHQTRLLTSREFPFILFPQEGLRNLLLDLAVKDL</sequence>
<name>A0A368KIS1_9BACT</name>
<proteinExistence type="predicted"/>
<protein>
    <submittedName>
        <fullName evidence="1">Uncharacterized protein</fullName>
    </submittedName>
</protein>
<evidence type="ECO:0000313" key="2">
    <source>
        <dbReference type="Proteomes" id="UP000253562"/>
    </source>
</evidence>
<accession>A0A368KIS1</accession>
<evidence type="ECO:0000313" key="1">
    <source>
        <dbReference type="EMBL" id="RCS40481.1"/>
    </source>
</evidence>